<accession>A0A392R969</accession>
<name>A0A392R969_9FABA</name>
<protein>
    <submittedName>
        <fullName evidence="1">Uncharacterized protein</fullName>
    </submittedName>
</protein>
<evidence type="ECO:0000313" key="1">
    <source>
        <dbReference type="EMBL" id="MCI32396.1"/>
    </source>
</evidence>
<organism evidence="1 2">
    <name type="scientific">Trifolium medium</name>
    <dbReference type="NCBI Taxonomy" id="97028"/>
    <lineage>
        <taxon>Eukaryota</taxon>
        <taxon>Viridiplantae</taxon>
        <taxon>Streptophyta</taxon>
        <taxon>Embryophyta</taxon>
        <taxon>Tracheophyta</taxon>
        <taxon>Spermatophyta</taxon>
        <taxon>Magnoliopsida</taxon>
        <taxon>eudicotyledons</taxon>
        <taxon>Gunneridae</taxon>
        <taxon>Pentapetalae</taxon>
        <taxon>rosids</taxon>
        <taxon>fabids</taxon>
        <taxon>Fabales</taxon>
        <taxon>Fabaceae</taxon>
        <taxon>Papilionoideae</taxon>
        <taxon>50 kb inversion clade</taxon>
        <taxon>NPAAA clade</taxon>
        <taxon>Hologalegina</taxon>
        <taxon>IRL clade</taxon>
        <taxon>Trifolieae</taxon>
        <taxon>Trifolium</taxon>
    </lineage>
</organism>
<reference evidence="1 2" key="1">
    <citation type="journal article" date="2018" name="Front. Plant Sci.">
        <title>Red Clover (Trifolium pratense) and Zigzag Clover (T. medium) - A Picture of Genomic Similarities and Differences.</title>
        <authorList>
            <person name="Dluhosova J."/>
            <person name="Istvanek J."/>
            <person name="Nedelnik J."/>
            <person name="Repkova J."/>
        </authorList>
    </citation>
    <scope>NUCLEOTIDE SEQUENCE [LARGE SCALE GENOMIC DNA]</scope>
    <source>
        <strain evidence="2">cv. 10/8</strain>
        <tissue evidence="1">Leaf</tissue>
    </source>
</reference>
<dbReference type="Proteomes" id="UP000265520">
    <property type="component" value="Unassembled WGS sequence"/>
</dbReference>
<dbReference type="EMBL" id="LXQA010195203">
    <property type="protein sequence ID" value="MCI32396.1"/>
    <property type="molecule type" value="Genomic_DNA"/>
</dbReference>
<sequence length="104" mass="12259">MANSEWLMTFPEAKLLNLLASHSPILLQNSPMITHGITYLFRFENSWLKEDDVEEVVEGGWGRDRDVDITNRTSRCADKLQVWGRRKRMKFKQDVYDVVKRWSG</sequence>
<keyword evidence="2" id="KW-1185">Reference proteome</keyword>
<evidence type="ECO:0000313" key="2">
    <source>
        <dbReference type="Proteomes" id="UP000265520"/>
    </source>
</evidence>
<dbReference type="AlphaFoldDB" id="A0A392R969"/>
<comment type="caution">
    <text evidence="1">The sequence shown here is derived from an EMBL/GenBank/DDBJ whole genome shotgun (WGS) entry which is preliminary data.</text>
</comment>
<proteinExistence type="predicted"/>